<dbReference type="InterPro" id="IPR036380">
    <property type="entry name" value="Isochorismatase-like_sf"/>
</dbReference>
<evidence type="ECO:0000313" key="2">
    <source>
        <dbReference type="Proteomes" id="UP000002039"/>
    </source>
</evidence>
<organism evidence="1 2">
    <name type="scientific">Ajellomyces dermatitidis (strain ER-3 / ATCC MYA-2586)</name>
    <name type="common">Blastomyces dermatitidis</name>
    <dbReference type="NCBI Taxonomy" id="559297"/>
    <lineage>
        <taxon>Eukaryota</taxon>
        <taxon>Fungi</taxon>
        <taxon>Dikarya</taxon>
        <taxon>Ascomycota</taxon>
        <taxon>Pezizomycotina</taxon>
        <taxon>Eurotiomycetes</taxon>
        <taxon>Eurotiomycetidae</taxon>
        <taxon>Onygenales</taxon>
        <taxon>Ajellomycetaceae</taxon>
        <taxon>Blastomyces</taxon>
    </lineage>
</organism>
<dbReference type="RefSeq" id="XP_045274265.1">
    <property type="nucleotide sequence ID" value="XM_045417467.1"/>
</dbReference>
<gene>
    <name evidence="1" type="ORF">BDCG_01920</name>
</gene>
<evidence type="ECO:0000313" key="1">
    <source>
        <dbReference type="EMBL" id="EEQ86800.2"/>
    </source>
</evidence>
<keyword evidence="2" id="KW-1185">Reference proteome</keyword>
<dbReference type="GeneID" id="69024436"/>
<proteinExistence type="predicted"/>
<name>A0ABP2ESP6_AJEDR</name>
<dbReference type="Gene3D" id="3.40.50.850">
    <property type="entry name" value="Isochorismatase-like"/>
    <property type="match status" value="1"/>
</dbReference>
<accession>A0ABP2ESP6</accession>
<dbReference type="PANTHER" id="PTHR43559:SF3">
    <property type="entry name" value="HYDROLASE YCAC-RELATED"/>
    <property type="match status" value="1"/>
</dbReference>
<dbReference type="InterPro" id="IPR053152">
    <property type="entry name" value="Hydrolase_YcaC-like"/>
</dbReference>
<sequence length="130" mass="14416">MFDSSTISYLRSVHHSGLIQLVHDFDPHEFHTNILALARVVSYFQVPSVLATSLETGPNGPIAKEILETRPPPLPPPGGPLIRRPGQINAMDNEDFVKAIKDTGRKQVVIKYQSVPEHPLKECSLKKDAL</sequence>
<dbReference type="PANTHER" id="PTHR43559">
    <property type="entry name" value="HYDROLASE YCAC-RELATED"/>
    <property type="match status" value="1"/>
</dbReference>
<dbReference type="SUPFAM" id="SSF52499">
    <property type="entry name" value="Isochorismatase-like hydrolases"/>
    <property type="match status" value="1"/>
</dbReference>
<protein>
    <submittedName>
        <fullName evidence="1">Isochorismatase</fullName>
    </submittedName>
</protein>
<reference evidence="2" key="1">
    <citation type="journal article" date="2015" name="PLoS Genet.">
        <title>The dynamic genome and transcriptome of the human fungal pathogen Blastomyces and close relative Emmonsia.</title>
        <authorList>
            <person name="Munoz J.F."/>
            <person name="Gauthier G.M."/>
            <person name="Desjardins C.A."/>
            <person name="Gallo J.E."/>
            <person name="Holder J."/>
            <person name="Sullivan T.D."/>
            <person name="Marty A.J."/>
            <person name="Carmen J.C."/>
            <person name="Chen Z."/>
            <person name="Ding L."/>
            <person name="Gujja S."/>
            <person name="Magrini V."/>
            <person name="Misas E."/>
            <person name="Mitreva M."/>
            <person name="Priest M."/>
            <person name="Saif S."/>
            <person name="Whiston E.A."/>
            <person name="Young S."/>
            <person name="Zeng Q."/>
            <person name="Goldman W.E."/>
            <person name="Mardis E.R."/>
            <person name="Taylor J.W."/>
            <person name="McEwen J.G."/>
            <person name="Clay O.K."/>
            <person name="Klein B.S."/>
            <person name="Cuomo C.A."/>
        </authorList>
    </citation>
    <scope>NUCLEOTIDE SEQUENCE [LARGE SCALE GENOMIC DNA]</scope>
    <source>
        <strain evidence="2">ER-3 / ATCC MYA-2586</strain>
    </source>
</reference>
<dbReference type="Proteomes" id="UP000002039">
    <property type="component" value="Unassembled WGS sequence"/>
</dbReference>
<dbReference type="EMBL" id="EQ999974">
    <property type="protein sequence ID" value="EEQ86800.2"/>
    <property type="molecule type" value="Genomic_DNA"/>
</dbReference>